<accession>A0A1D1W7C0</accession>
<comment type="caution">
    <text evidence="1">The sequence shown here is derived from an EMBL/GenBank/DDBJ whole genome shotgun (WGS) entry which is preliminary data.</text>
</comment>
<reference evidence="1 2" key="1">
    <citation type="journal article" date="2016" name="Nat. Commun.">
        <title>Extremotolerant tardigrade genome and improved radiotolerance of human cultured cells by tardigrade-unique protein.</title>
        <authorList>
            <person name="Hashimoto T."/>
            <person name="Horikawa D.D."/>
            <person name="Saito Y."/>
            <person name="Kuwahara H."/>
            <person name="Kozuka-Hata H."/>
            <person name="Shin-I T."/>
            <person name="Minakuchi Y."/>
            <person name="Ohishi K."/>
            <person name="Motoyama A."/>
            <person name="Aizu T."/>
            <person name="Enomoto A."/>
            <person name="Kondo K."/>
            <person name="Tanaka S."/>
            <person name="Hara Y."/>
            <person name="Koshikawa S."/>
            <person name="Sagara H."/>
            <person name="Miura T."/>
            <person name="Yokobori S."/>
            <person name="Miyagawa K."/>
            <person name="Suzuki Y."/>
            <person name="Kubo T."/>
            <person name="Oyama M."/>
            <person name="Kohara Y."/>
            <person name="Fujiyama A."/>
            <person name="Arakawa K."/>
            <person name="Katayama T."/>
            <person name="Toyoda A."/>
            <person name="Kunieda T."/>
        </authorList>
    </citation>
    <scope>NUCLEOTIDE SEQUENCE [LARGE SCALE GENOMIC DNA]</scope>
    <source>
        <strain evidence="1 2">YOKOZUNA-1</strain>
    </source>
</reference>
<dbReference type="Proteomes" id="UP000186922">
    <property type="component" value="Unassembled WGS sequence"/>
</dbReference>
<evidence type="ECO:0000313" key="2">
    <source>
        <dbReference type="Proteomes" id="UP000186922"/>
    </source>
</evidence>
<gene>
    <name evidence="1" type="primary">RvY_17185-1</name>
    <name evidence="1" type="synonym">RvY_17185.1</name>
    <name evidence="1" type="ORF">RvY_17185</name>
</gene>
<organism evidence="1 2">
    <name type="scientific">Ramazzottius varieornatus</name>
    <name type="common">Water bear</name>
    <name type="synonym">Tardigrade</name>
    <dbReference type="NCBI Taxonomy" id="947166"/>
    <lineage>
        <taxon>Eukaryota</taxon>
        <taxon>Metazoa</taxon>
        <taxon>Ecdysozoa</taxon>
        <taxon>Tardigrada</taxon>
        <taxon>Eutardigrada</taxon>
        <taxon>Parachela</taxon>
        <taxon>Hypsibioidea</taxon>
        <taxon>Ramazzottiidae</taxon>
        <taxon>Ramazzottius</taxon>
    </lineage>
</organism>
<protein>
    <submittedName>
        <fullName evidence="1">Uncharacterized protein</fullName>
    </submittedName>
</protein>
<sequence>MSVLSMHRMHDYCSLLVQVYATPFFVLSNIDRPAWNYFTPLQFRVSDGDTVSPFSVHETALLEILWKF</sequence>
<dbReference type="EMBL" id="BDGG01000015">
    <property type="protein sequence ID" value="GAV07344.1"/>
    <property type="molecule type" value="Genomic_DNA"/>
</dbReference>
<proteinExistence type="predicted"/>
<dbReference type="AlphaFoldDB" id="A0A1D1W7C0"/>
<evidence type="ECO:0000313" key="1">
    <source>
        <dbReference type="EMBL" id="GAV07344.1"/>
    </source>
</evidence>
<keyword evidence="2" id="KW-1185">Reference proteome</keyword>
<name>A0A1D1W7C0_RAMVA</name>